<dbReference type="SMART" id="SM00360">
    <property type="entry name" value="RRM"/>
    <property type="match status" value="2"/>
</dbReference>
<dbReference type="InterPro" id="IPR000504">
    <property type="entry name" value="RRM_dom"/>
</dbReference>
<dbReference type="InterPro" id="IPR035979">
    <property type="entry name" value="RBD_domain_sf"/>
</dbReference>
<dbReference type="Gene3D" id="3.30.70.330">
    <property type="match status" value="2"/>
</dbReference>
<dbReference type="PANTHER" id="PTHR48027">
    <property type="entry name" value="HETEROGENEOUS NUCLEAR RIBONUCLEOPROTEIN 87F-RELATED"/>
    <property type="match status" value="1"/>
</dbReference>
<feature type="domain" description="RRM" evidence="4">
    <location>
        <begin position="537"/>
        <end position="617"/>
    </location>
</feature>
<name>A0A0D2P4J2_HYPSF</name>
<feature type="region of interest" description="Disordered" evidence="3">
    <location>
        <begin position="410"/>
        <end position="463"/>
    </location>
</feature>
<dbReference type="InterPro" id="IPR012677">
    <property type="entry name" value="Nucleotide-bd_a/b_plait_sf"/>
</dbReference>
<evidence type="ECO:0000313" key="5">
    <source>
        <dbReference type="EMBL" id="KJA25839.1"/>
    </source>
</evidence>
<dbReference type="OrthoDB" id="410044at2759"/>
<accession>A0A0D2P4J2</accession>
<dbReference type="GO" id="GO:0003723">
    <property type="term" value="F:RNA binding"/>
    <property type="evidence" value="ECO:0007669"/>
    <property type="project" value="UniProtKB-UniRule"/>
</dbReference>
<dbReference type="AlphaFoldDB" id="A0A0D2P4J2"/>
<feature type="compositionally biased region" description="Polar residues" evidence="3">
    <location>
        <begin position="730"/>
        <end position="747"/>
    </location>
</feature>
<gene>
    <name evidence="5" type="ORF">HYPSUDRAFT_213760</name>
</gene>
<sequence>MASNVPIASNGWGPRTDSVPSSPQLTPTLALPSNDVSETSFSAHKGDKLPHDASVFVGSLPSNIDQGELTRMLMEHLSEHTQVKNIKVVRDSKGGVCAFVQCENAISATALIQTLHSGVPKPFLGRVLRYEPARAFRTLLVSYRTPTKIVRHGGNNNSNLSTYTSEVNLELPQSMRVSKHRSSRFHSILYNSDAIQANENYTDNASNIVDLDNAIYLNPLEFNKESLQQLVSYFGPLERFSALQLTNVDGDKEQGHYESDRIHDVDMSSYLSYPAPHNAPRSSSMDTQCWEAKWEHRDDCVSALMTLRRVPHLTVTWAHQPATTAQGFTPTYQAHSSPSYSFRVQHPQPSRTFASPNGNMTSYSQPLKSGVEIVDGAATIVDRAQISPSRTFFDQTPAFRKATTLTSTISTAEKRDQKQPINCQPSWVDGESLSAPGPVEDDGTRGDATRLQGEPQESLDGEITSVTGDNEDQELYMPQTPALDKASITPNTPGSQFPVTPTSYTGYTQEIHYNDLDEKEKIASCKALRSDREIDPTTLFVGGLEMFGPGAWDEEKVKNFFSRFGGLESVKVVRPLNSCAAFAFVKFNNAEAPARAVLEEHNRVYEGRAMRVQLRDCNPPRNGWKYGRGRGRQHQNQYGTQRRFHYRTSYDADPIHLQNESTNIFQDSDNIDHQFSSLTATLVSVKMSSSEDNDIGSKSMELASSSDTSSAARNTAPSEKYREWYDEPDSSTNTPEPSLGSSISVGGAPTSTQPYAYPVPQGQFFPSQPWMQPFLSQAAYQVPYYPGYPPIYPPTVQHSSHPGHGNPSGADFGGPASVAQSGWSQMGVYASYIPYPAVFPRATGIDQAQVPPLPQQAPLIPTGFIQNEQGTLIPVYQPEALDQYMAGSSGPSPAVSTPHPSALPLRWNNNSPYQHDLSNAQVNAFAQLNQGYNRPKASGIPQTMPQQFSDLQQASTHGHHGDVGGNTSNPLYRRQGQRRDMSQTYNSVRHHSHPRSFNGRLARGHTMHNSGQNRHPDLGQPGAGSAIPVNWNRWNGSR</sequence>
<keyword evidence="6" id="KW-1185">Reference proteome</keyword>
<evidence type="ECO:0000256" key="2">
    <source>
        <dbReference type="PROSITE-ProRule" id="PRU00176"/>
    </source>
</evidence>
<reference evidence="6" key="1">
    <citation type="submission" date="2014-04" db="EMBL/GenBank/DDBJ databases">
        <title>Evolutionary Origins and Diversification of the Mycorrhizal Mutualists.</title>
        <authorList>
            <consortium name="DOE Joint Genome Institute"/>
            <consortium name="Mycorrhizal Genomics Consortium"/>
            <person name="Kohler A."/>
            <person name="Kuo A."/>
            <person name="Nagy L.G."/>
            <person name="Floudas D."/>
            <person name="Copeland A."/>
            <person name="Barry K.W."/>
            <person name="Cichocki N."/>
            <person name="Veneault-Fourrey C."/>
            <person name="LaButti K."/>
            <person name="Lindquist E.A."/>
            <person name="Lipzen A."/>
            <person name="Lundell T."/>
            <person name="Morin E."/>
            <person name="Murat C."/>
            <person name="Riley R."/>
            <person name="Ohm R."/>
            <person name="Sun H."/>
            <person name="Tunlid A."/>
            <person name="Henrissat B."/>
            <person name="Grigoriev I.V."/>
            <person name="Hibbett D.S."/>
            <person name="Martin F."/>
        </authorList>
    </citation>
    <scope>NUCLEOTIDE SEQUENCE [LARGE SCALE GENOMIC DNA]</scope>
    <source>
        <strain evidence="6">FD-334 SS-4</strain>
    </source>
</reference>
<feature type="region of interest" description="Disordered" evidence="3">
    <location>
        <begin position="690"/>
        <end position="747"/>
    </location>
</feature>
<feature type="region of interest" description="Disordered" evidence="3">
    <location>
        <begin position="338"/>
        <end position="358"/>
    </location>
</feature>
<dbReference type="SUPFAM" id="SSF54928">
    <property type="entry name" value="RNA-binding domain, RBD"/>
    <property type="match status" value="2"/>
</dbReference>
<feature type="region of interest" description="Disordered" evidence="3">
    <location>
        <begin position="953"/>
        <end position="1038"/>
    </location>
</feature>
<dbReference type="STRING" id="945553.A0A0D2P4J2"/>
<evidence type="ECO:0000256" key="1">
    <source>
        <dbReference type="ARBA" id="ARBA00022884"/>
    </source>
</evidence>
<evidence type="ECO:0000256" key="3">
    <source>
        <dbReference type="SAM" id="MobiDB-lite"/>
    </source>
</evidence>
<dbReference type="Pfam" id="PF00076">
    <property type="entry name" value="RRM_1"/>
    <property type="match status" value="1"/>
</dbReference>
<evidence type="ECO:0000259" key="4">
    <source>
        <dbReference type="PROSITE" id="PS50102"/>
    </source>
</evidence>
<evidence type="ECO:0000313" key="6">
    <source>
        <dbReference type="Proteomes" id="UP000054270"/>
    </source>
</evidence>
<dbReference type="Proteomes" id="UP000054270">
    <property type="component" value="Unassembled WGS sequence"/>
</dbReference>
<feature type="region of interest" description="Disordered" evidence="3">
    <location>
        <begin position="1"/>
        <end position="46"/>
    </location>
</feature>
<proteinExistence type="predicted"/>
<feature type="compositionally biased region" description="Polar residues" evidence="3">
    <location>
        <begin position="702"/>
        <end position="717"/>
    </location>
</feature>
<protein>
    <recommendedName>
        <fullName evidence="4">RRM domain-containing protein</fullName>
    </recommendedName>
</protein>
<dbReference type="OMA" id="KWEHRDD"/>
<keyword evidence="1 2" id="KW-0694">RNA-binding</keyword>
<organism evidence="5 6">
    <name type="scientific">Hypholoma sublateritium (strain FD-334 SS-4)</name>
    <dbReference type="NCBI Taxonomy" id="945553"/>
    <lineage>
        <taxon>Eukaryota</taxon>
        <taxon>Fungi</taxon>
        <taxon>Dikarya</taxon>
        <taxon>Basidiomycota</taxon>
        <taxon>Agaricomycotina</taxon>
        <taxon>Agaricomycetes</taxon>
        <taxon>Agaricomycetidae</taxon>
        <taxon>Agaricales</taxon>
        <taxon>Agaricineae</taxon>
        <taxon>Strophariaceae</taxon>
        <taxon>Hypholoma</taxon>
    </lineage>
</organism>
<dbReference type="InterPro" id="IPR052462">
    <property type="entry name" value="SLIRP/GR-RBP-like"/>
</dbReference>
<feature type="domain" description="RRM" evidence="4">
    <location>
        <begin position="53"/>
        <end position="135"/>
    </location>
</feature>
<feature type="compositionally biased region" description="Polar residues" evidence="3">
    <location>
        <begin position="18"/>
        <end position="27"/>
    </location>
</feature>
<dbReference type="PROSITE" id="PS50102">
    <property type="entry name" value="RRM"/>
    <property type="match status" value="2"/>
</dbReference>
<dbReference type="EMBL" id="KN817530">
    <property type="protein sequence ID" value="KJA25839.1"/>
    <property type="molecule type" value="Genomic_DNA"/>
</dbReference>